<keyword evidence="4" id="KW-1185">Reference proteome</keyword>
<dbReference type="CDD" id="cd03811">
    <property type="entry name" value="GT4_GT28_WabH-like"/>
    <property type="match status" value="1"/>
</dbReference>
<evidence type="ECO:0000259" key="1">
    <source>
        <dbReference type="Pfam" id="PF00534"/>
    </source>
</evidence>
<name>A0A4R1F965_9GAMM</name>
<keyword evidence="3" id="KW-0808">Transferase</keyword>
<feature type="domain" description="Glycosyltransferase subfamily 4-like N-terminal" evidence="2">
    <location>
        <begin position="14"/>
        <end position="165"/>
    </location>
</feature>
<feature type="domain" description="Glycosyl transferase family 1" evidence="1">
    <location>
        <begin position="177"/>
        <end position="331"/>
    </location>
</feature>
<accession>A0A4R1F965</accession>
<dbReference type="RefSeq" id="WP_131904916.1">
    <property type="nucleotide sequence ID" value="NZ_BAAAFU010000008.1"/>
</dbReference>
<dbReference type="AlphaFoldDB" id="A0A4R1F965"/>
<dbReference type="GO" id="GO:1901135">
    <property type="term" value="P:carbohydrate derivative metabolic process"/>
    <property type="evidence" value="ECO:0007669"/>
    <property type="project" value="UniProtKB-ARBA"/>
</dbReference>
<dbReference type="Gene3D" id="3.40.50.2000">
    <property type="entry name" value="Glycogen Phosphorylase B"/>
    <property type="match status" value="2"/>
</dbReference>
<dbReference type="PANTHER" id="PTHR12526:SF630">
    <property type="entry name" value="GLYCOSYLTRANSFERASE"/>
    <property type="match status" value="1"/>
</dbReference>
<organism evidence="3 4">
    <name type="scientific">Cocleimonas flava</name>
    <dbReference type="NCBI Taxonomy" id="634765"/>
    <lineage>
        <taxon>Bacteria</taxon>
        <taxon>Pseudomonadati</taxon>
        <taxon>Pseudomonadota</taxon>
        <taxon>Gammaproteobacteria</taxon>
        <taxon>Thiotrichales</taxon>
        <taxon>Thiotrichaceae</taxon>
        <taxon>Cocleimonas</taxon>
    </lineage>
</organism>
<proteinExistence type="predicted"/>
<evidence type="ECO:0000313" key="4">
    <source>
        <dbReference type="Proteomes" id="UP000294887"/>
    </source>
</evidence>
<protein>
    <submittedName>
        <fullName evidence="3">Glycosyltransferase involved in cell wall biosynthesis</fullName>
    </submittedName>
</protein>
<gene>
    <name evidence="3" type="ORF">EV695_1142</name>
</gene>
<dbReference type="Pfam" id="PF13439">
    <property type="entry name" value="Glyco_transf_4"/>
    <property type="match status" value="1"/>
</dbReference>
<dbReference type="InterPro" id="IPR001296">
    <property type="entry name" value="Glyco_trans_1"/>
</dbReference>
<dbReference type="PANTHER" id="PTHR12526">
    <property type="entry name" value="GLYCOSYLTRANSFERASE"/>
    <property type="match status" value="1"/>
</dbReference>
<comment type="caution">
    <text evidence="3">The sequence shown here is derived from an EMBL/GenBank/DDBJ whole genome shotgun (WGS) entry which is preliminary data.</text>
</comment>
<evidence type="ECO:0000313" key="3">
    <source>
        <dbReference type="EMBL" id="TCJ89279.1"/>
    </source>
</evidence>
<sequence length="349" mass="39292">MKKIAIIIADLDLGGGQRVAINLANALAKENEVSIVIFQDDDIHYDAPGKLIHLDCPQKDNIIGKAFNVLKRAYRLRKLIKKEKFNHVYGFMETANFPTALVFNDAALSVHCNPRELSFFESTLVKLTYPRVKNIIAVSEDVASILKTDYSLSNVSRIYNPVDVEDIVAQVEKPYEHPKPYIVALGRFHEVKRYDLLINAYANSKMKEDCDLIIVGDGDLREDLERQVNSLQIHHKVHFVGTQSNPFPYLAGAKFLTLTSRTEAFPMVLIEALALKTPVVATDCPTGPREIVRHGENGLLVENENTEAFTQAIDDLFYNELMLQKFRNNAIDSIQHLSGGVIAKEWLSL</sequence>
<dbReference type="InterPro" id="IPR028098">
    <property type="entry name" value="Glyco_trans_4-like_N"/>
</dbReference>
<dbReference type="OrthoDB" id="5906768at2"/>
<dbReference type="SUPFAM" id="SSF53756">
    <property type="entry name" value="UDP-Glycosyltransferase/glycogen phosphorylase"/>
    <property type="match status" value="1"/>
</dbReference>
<reference evidence="3 4" key="1">
    <citation type="submission" date="2019-03" db="EMBL/GenBank/DDBJ databases">
        <title>Genomic Encyclopedia of Type Strains, Phase IV (KMG-IV): sequencing the most valuable type-strain genomes for metagenomic binning, comparative biology and taxonomic classification.</title>
        <authorList>
            <person name="Goeker M."/>
        </authorList>
    </citation>
    <scope>NUCLEOTIDE SEQUENCE [LARGE SCALE GENOMIC DNA]</scope>
    <source>
        <strain evidence="3 4">DSM 24830</strain>
    </source>
</reference>
<dbReference type="GO" id="GO:0016757">
    <property type="term" value="F:glycosyltransferase activity"/>
    <property type="evidence" value="ECO:0007669"/>
    <property type="project" value="InterPro"/>
</dbReference>
<dbReference type="EMBL" id="SMFQ01000002">
    <property type="protein sequence ID" value="TCJ89279.1"/>
    <property type="molecule type" value="Genomic_DNA"/>
</dbReference>
<dbReference type="Pfam" id="PF00534">
    <property type="entry name" value="Glycos_transf_1"/>
    <property type="match status" value="1"/>
</dbReference>
<evidence type="ECO:0000259" key="2">
    <source>
        <dbReference type="Pfam" id="PF13439"/>
    </source>
</evidence>
<dbReference type="Proteomes" id="UP000294887">
    <property type="component" value="Unassembled WGS sequence"/>
</dbReference>